<evidence type="ECO:0000313" key="4">
    <source>
        <dbReference type="Proteomes" id="UP000215914"/>
    </source>
</evidence>
<dbReference type="Pfam" id="PF08387">
    <property type="entry name" value="FBD"/>
    <property type="match status" value="1"/>
</dbReference>
<sequence length="269" mass="30948">MLNHLCLSPNSILVYASRQCRWWRLQILQLMGYPNKMDRISKLPVGVIETILCLLPIQEAARTSILSKEWRVMGWHFSVMMEHSDGATIIGCGGSTIVDLFECLPLIEYLSVRLYTVECFKPERLPKKLPTTLVHLKCLRMKFFCFSHKHGLPFLVPLIRSSPNLEKLQLVMEDIDWPDEEDFGSFTLEDYSDIMFEHLNELEIIHFGDTENELDFVKLVLAKSPVLKKVRINPHRCIDEDEAAEILKILVCDCTPCASHVVDISVGKF</sequence>
<dbReference type="InterPro" id="IPR036047">
    <property type="entry name" value="F-box-like_dom_sf"/>
</dbReference>
<proteinExistence type="predicted"/>
<reference evidence="4" key="1">
    <citation type="journal article" date="2017" name="Nature">
        <title>The sunflower genome provides insights into oil metabolism, flowering and Asterid evolution.</title>
        <authorList>
            <person name="Badouin H."/>
            <person name="Gouzy J."/>
            <person name="Grassa C.J."/>
            <person name="Murat F."/>
            <person name="Staton S.E."/>
            <person name="Cottret L."/>
            <person name="Lelandais-Briere C."/>
            <person name="Owens G.L."/>
            <person name="Carrere S."/>
            <person name="Mayjonade B."/>
            <person name="Legrand L."/>
            <person name="Gill N."/>
            <person name="Kane N.C."/>
            <person name="Bowers J.E."/>
            <person name="Hubner S."/>
            <person name="Bellec A."/>
            <person name="Berard A."/>
            <person name="Berges H."/>
            <person name="Blanchet N."/>
            <person name="Boniface M.C."/>
            <person name="Brunel D."/>
            <person name="Catrice O."/>
            <person name="Chaidir N."/>
            <person name="Claudel C."/>
            <person name="Donnadieu C."/>
            <person name="Faraut T."/>
            <person name="Fievet G."/>
            <person name="Helmstetter N."/>
            <person name="King M."/>
            <person name="Knapp S.J."/>
            <person name="Lai Z."/>
            <person name="Le Paslier M.C."/>
            <person name="Lippi Y."/>
            <person name="Lorenzon L."/>
            <person name="Mandel J.R."/>
            <person name="Marage G."/>
            <person name="Marchand G."/>
            <person name="Marquand E."/>
            <person name="Bret-Mestries E."/>
            <person name="Morien E."/>
            <person name="Nambeesan S."/>
            <person name="Nguyen T."/>
            <person name="Pegot-Espagnet P."/>
            <person name="Pouilly N."/>
            <person name="Raftis F."/>
            <person name="Sallet E."/>
            <person name="Schiex T."/>
            <person name="Thomas J."/>
            <person name="Vandecasteele C."/>
            <person name="Vares D."/>
            <person name="Vear F."/>
            <person name="Vautrin S."/>
            <person name="Crespi M."/>
            <person name="Mangin B."/>
            <person name="Burke J.M."/>
            <person name="Salse J."/>
            <person name="Munos S."/>
            <person name="Vincourt P."/>
            <person name="Rieseberg L.H."/>
            <person name="Langlade N.B."/>
        </authorList>
    </citation>
    <scope>NUCLEOTIDE SEQUENCE [LARGE SCALE GENOMIC DNA]</scope>
    <source>
        <strain evidence="4">cv. SF193</strain>
    </source>
</reference>
<evidence type="ECO:0000313" key="3">
    <source>
        <dbReference type="EMBL" id="OTG19832.1"/>
    </source>
</evidence>
<dbReference type="SUPFAM" id="SSF81383">
    <property type="entry name" value="F-box domain"/>
    <property type="match status" value="1"/>
</dbReference>
<evidence type="ECO:0000259" key="1">
    <source>
        <dbReference type="Pfam" id="PF00646"/>
    </source>
</evidence>
<protein>
    <submittedName>
        <fullName evidence="3">Putative F-box domain, FBD domain, Leucine-rich repeat domain, L domain-like protein</fullName>
    </submittedName>
</protein>
<name>A0A251UAL5_HELAN</name>
<gene>
    <name evidence="3" type="ORF">HannXRQ_Chr07g0186291</name>
</gene>
<dbReference type="AlphaFoldDB" id="A0A251UAL5"/>
<accession>A0A251UAL5</accession>
<dbReference type="Pfam" id="PF00646">
    <property type="entry name" value="F-box"/>
    <property type="match status" value="1"/>
</dbReference>
<dbReference type="SUPFAM" id="SSF52047">
    <property type="entry name" value="RNI-like"/>
    <property type="match status" value="1"/>
</dbReference>
<dbReference type="InterPro" id="IPR001810">
    <property type="entry name" value="F-box_dom"/>
</dbReference>
<dbReference type="EMBL" id="CM007896">
    <property type="protein sequence ID" value="OTG19832.1"/>
    <property type="molecule type" value="Genomic_DNA"/>
</dbReference>
<dbReference type="InParanoid" id="A0A251UAL5"/>
<dbReference type="Proteomes" id="UP000215914">
    <property type="component" value="Chromosome 7"/>
</dbReference>
<feature type="domain" description="F-box" evidence="1">
    <location>
        <begin position="40"/>
        <end position="71"/>
    </location>
</feature>
<feature type="domain" description="FBD" evidence="2">
    <location>
        <begin position="198"/>
        <end position="232"/>
    </location>
</feature>
<dbReference type="PANTHER" id="PTHR31639:SF315">
    <property type="entry name" value="LEUCINE-RICH REPEAT DOMAIN SUPERFAMILY, F-BOX-LIKE DOMAIN SUPERFAMILY"/>
    <property type="match status" value="1"/>
</dbReference>
<organism evidence="3 4">
    <name type="scientific">Helianthus annuus</name>
    <name type="common">Common sunflower</name>
    <dbReference type="NCBI Taxonomy" id="4232"/>
    <lineage>
        <taxon>Eukaryota</taxon>
        <taxon>Viridiplantae</taxon>
        <taxon>Streptophyta</taxon>
        <taxon>Embryophyta</taxon>
        <taxon>Tracheophyta</taxon>
        <taxon>Spermatophyta</taxon>
        <taxon>Magnoliopsida</taxon>
        <taxon>eudicotyledons</taxon>
        <taxon>Gunneridae</taxon>
        <taxon>Pentapetalae</taxon>
        <taxon>asterids</taxon>
        <taxon>campanulids</taxon>
        <taxon>Asterales</taxon>
        <taxon>Asteraceae</taxon>
        <taxon>Asteroideae</taxon>
        <taxon>Heliantheae alliance</taxon>
        <taxon>Heliantheae</taxon>
        <taxon>Helianthus</taxon>
    </lineage>
</organism>
<keyword evidence="4" id="KW-1185">Reference proteome</keyword>
<dbReference type="InterPro" id="IPR006566">
    <property type="entry name" value="FBD"/>
</dbReference>
<dbReference type="PANTHER" id="PTHR31639">
    <property type="entry name" value="F-BOX PROTEIN-LIKE"/>
    <property type="match status" value="1"/>
</dbReference>
<evidence type="ECO:0000259" key="2">
    <source>
        <dbReference type="Pfam" id="PF08387"/>
    </source>
</evidence>
<dbReference type="OMA" id="CTPCASH"/>